<dbReference type="RefSeq" id="WP_064304248.1">
    <property type="nucleotide sequence ID" value="NZ_LUCV01000040.1"/>
</dbReference>
<dbReference type="InterPro" id="IPR001789">
    <property type="entry name" value="Sig_transdc_resp-reg_receiver"/>
</dbReference>
<dbReference type="PROSITE" id="PS50110">
    <property type="entry name" value="RESPONSE_REGULATORY"/>
    <property type="match status" value="1"/>
</dbReference>
<dbReference type="SUPFAM" id="SSF52172">
    <property type="entry name" value="CheY-like"/>
    <property type="match status" value="1"/>
</dbReference>
<evidence type="ECO:0000259" key="3">
    <source>
        <dbReference type="PROSITE" id="PS50110"/>
    </source>
</evidence>
<dbReference type="SMART" id="SM00448">
    <property type="entry name" value="REC"/>
    <property type="match status" value="1"/>
</dbReference>
<organism evidence="4 5">
    <name type="scientific">Pseudomonas putida</name>
    <name type="common">Arthrobacter siderocapsulatus</name>
    <dbReference type="NCBI Taxonomy" id="303"/>
    <lineage>
        <taxon>Bacteria</taxon>
        <taxon>Pseudomonadati</taxon>
        <taxon>Pseudomonadota</taxon>
        <taxon>Gammaproteobacteria</taxon>
        <taxon>Pseudomonadales</taxon>
        <taxon>Pseudomonadaceae</taxon>
        <taxon>Pseudomonas</taxon>
    </lineage>
</organism>
<evidence type="ECO:0000256" key="1">
    <source>
        <dbReference type="ARBA" id="ARBA00022553"/>
    </source>
</evidence>
<dbReference type="Gene3D" id="3.40.50.2300">
    <property type="match status" value="1"/>
</dbReference>
<dbReference type="EMBL" id="LUCV01000040">
    <property type="protein sequence ID" value="OAI86417.1"/>
    <property type="molecule type" value="Genomic_DNA"/>
</dbReference>
<dbReference type="PANTHER" id="PTHR44591">
    <property type="entry name" value="STRESS RESPONSE REGULATOR PROTEIN 1"/>
    <property type="match status" value="1"/>
</dbReference>
<protein>
    <submittedName>
        <fullName evidence="4">Response regulator</fullName>
    </submittedName>
</protein>
<name>A0A177SFZ1_PSEPU</name>
<dbReference type="InterPro" id="IPR011006">
    <property type="entry name" value="CheY-like_superfamily"/>
</dbReference>
<accession>A0A177SFZ1</accession>
<dbReference type="Pfam" id="PF00072">
    <property type="entry name" value="Response_reg"/>
    <property type="match status" value="1"/>
</dbReference>
<reference evidence="4 5" key="1">
    <citation type="submission" date="2016-03" db="EMBL/GenBank/DDBJ databases">
        <title>Draft Genome Assembly of Pseudomonas putida strain CBF10-2.</title>
        <authorList>
            <person name="Iyer R.S."/>
            <person name="Damania A."/>
        </authorList>
    </citation>
    <scope>NUCLEOTIDE SEQUENCE [LARGE SCALE GENOMIC DNA]</scope>
    <source>
        <strain evidence="4 5">CBF10-2</strain>
    </source>
</reference>
<proteinExistence type="predicted"/>
<evidence type="ECO:0000313" key="4">
    <source>
        <dbReference type="EMBL" id="OAI86417.1"/>
    </source>
</evidence>
<evidence type="ECO:0000256" key="2">
    <source>
        <dbReference type="PROSITE-ProRule" id="PRU00169"/>
    </source>
</evidence>
<keyword evidence="1 2" id="KW-0597">Phosphoprotein</keyword>
<dbReference type="PANTHER" id="PTHR44591:SF21">
    <property type="entry name" value="TWO-COMPONENT RESPONSE REGULATOR"/>
    <property type="match status" value="1"/>
</dbReference>
<dbReference type="AlphaFoldDB" id="A0A177SFZ1"/>
<feature type="modified residue" description="4-aspartylphosphate" evidence="2">
    <location>
        <position position="56"/>
    </location>
</feature>
<evidence type="ECO:0000313" key="5">
    <source>
        <dbReference type="Proteomes" id="UP000077752"/>
    </source>
</evidence>
<sequence>MPDTLPLLVVEDDNIVRMLMLDVLEELGYEVTEAEDGETALALLRSGQPFALMLTDVGLPGIDGKELARQARELRPQLPIMFASGYGQSIDLPEGMHMISKPFGIDQLRDKMKAILG</sequence>
<gene>
    <name evidence="4" type="ORF">AYO28_01625</name>
</gene>
<dbReference type="Proteomes" id="UP000077752">
    <property type="component" value="Unassembled WGS sequence"/>
</dbReference>
<dbReference type="GO" id="GO:0000160">
    <property type="term" value="P:phosphorelay signal transduction system"/>
    <property type="evidence" value="ECO:0007669"/>
    <property type="project" value="InterPro"/>
</dbReference>
<feature type="domain" description="Response regulatory" evidence="3">
    <location>
        <begin position="6"/>
        <end position="116"/>
    </location>
</feature>
<comment type="caution">
    <text evidence="4">The sequence shown here is derived from an EMBL/GenBank/DDBJ whole genome shotgun (WGS) entry which is preliminary data.</text>
</comment>
<dbReference type="InterPro" id="IPR050595">
    <property type="entry name" value="Bact_response_regulator"/>
</dbReference>